<evidence type="ECO:0000256" key="6">
    <source>
        <dbReference type="ARBA" id="ARBA00022989"/>
    </source>
</evidence>
<dbReference type="GO" id="GO:0005886">
    <property type="term" value="C:plasma membrane"/>
    <property type="evidence" value="ECO:0007669"/>
    <property type="project" value="InterPro"/>
</dbReference>
<dbReference type="InterPro" id="IPR020894">
    <property type="entry name" value="Cadherin_CS"/>
</dbReference>
<dbReference type="CDD" id="cd11304">
    <property type="entry name" value="Cadherin_repeat"/>
    <property type="match status" value="3"/>
</dbReference>
<dbReference type="InterPro" id="IPR015919">
    <property type="entry name" value="Cadherin-like_sf"/>
</dbReference>
<feature type="domain" description="Cadherin" evidence="9">
    <location>
        <begin position="282"/>
        <end position="445"/>
    </location>
</feature>
<keyword evidence="4 8" id="KW-0106">Calcium</keyword>
<dbReference type="InterPro" id="IPR002126">
    <property type="entry name" value="Cadherin-like_dom"/>
</dbReference>
<feature type="domain" description="Cadherin" evidence="9">
    <location>
        <begin position="145"/>
        <end position="282"/>
    </location>
</feature>
<evidence type="ECO:0000313" key="11">
    <source>
        <dbReference type="Proteomes" id="UP000683360"/>
    </source>
</evidence>
<dbReference type="PROSITE" id="PS50268">
    <property type="entry name" value="CADHERIN_2"/>
    <property type="match status" value="3"/>
</dbReference>
<dbReference type="Gene3D" id="2.40.70.10">
    <property type="entry name" value="Acid Proteases"/>
    <property type="match status" value="1"/>
</dbReference>
<organism evidence="10 11">
    <name type="scientific">Mytilus edulis</name>
    <name type="common">Blue mussel</name>
    <dbReference type="NCBI Taxonomy" id="6550"/>
    <lineage>
        <taxon>Eukaryota</taxon>
        <taxon>Metazoa</taxon>
        <taxon>Spiralia</taxon>
        <taxon>Lophotrochozoa</taxon>
        <taxon>Mollusca</taxon>
        <taxon>Bivalvia</taxon>
        <taxon>Autobranchia</taxon>
        <taxon>Pteriomorphia</taxon>
        <taxon>Mytilida</taxon>
        <taxon>Mytiloidea</taxon>
        <taxon>Mytilidae</taxon>
        <taxon>Mytilinae</taxon>
        <taxon>Mytilus</taxon>
    </lineage>
</organism>
<dbReference type="Pfam" id="PF08284">
    <property type="entry name" value="RVP_2"/>
    <property type="match status" value="1"/>
</dbReference>
<evidence type="ECO:0000313" key="10">
    <source>
        <dbReference type="EMBL" id="CAG2216740.1"/>
    </source>
</evidence>
<dbReference type="AlphaFoldDB" id="A0A8S3SC23"/>
<evidence type="ECO:0000256" key="2">
    <source>
        <dbReference type="ARBA" id="ARBA00022692"/>
    </source>
</evidence>
<sequence length="623" mass="69041">MYRSTVFSGIRILDSDIGIHSEVELTCFVNPTDSMYRSTVFSRIRILDSDIGIHAEVELTCFVDPTDRTPVATVTAKDGDEGSPRPIKIVNKVLINNPIDREVLQARYQFDIQVVATDKNNASRTSVTVVTINILDANDNYPEFSQAGYFFSAREDLAVGQPIGSVTATDKESLNNITYRIVAGNTPPPAAFILGLNTGFYLSPELSTIMKLLTIKDCVGIGAIVDTVTATDPDSTSSLVYSILRSSIVARDSNGAVINSVFPFDYRLTITVRDVNDNTPVFNGNYSFFTVESYEVGRVIGMVTATDGDRGLFGEILYTLEAMDELDAVLKFPTQDDVIHLQAEDRDSDLYNKIRFTVTSTIFPSLGRMLPIDGAFSVNPETGMIRVGMPAYIAFTDGHFLLNVKAEDQLDSTKMNSTQIKIFVANEASQIRLVGQTNDLSDPSATATNLLNYRQYMDTRKQCASISCISLKCLQKCLKNIKIQKSMQSGIFTACGMSYPILGKVDVELNIDDLIIYQELTVLENLTFNIILGIDFLKANKAHINFENNTLAIQENLLNVPLNNIETINEHYAHVKTIAVEVIPPHCEIIIPVRLSVRHRQNSKVILEPNFSNDIKNLVGSKW</sequence>
<dbReference type="Gene3D" id="2.60.40.60">
    <property type="entry name" value="Cadherins"/>
    <property type="match status" value="4"/>
</dbReference>
<accession>A0A8S3SC23</accession>
<keyword evidence="2" id="KW-0812">Transmembrane</keyword>
<dbReference type="InterPro" id="IPR021109">
    <property type="entry name" value="Peptidase_aspartic_dom_sf"/>
</dbReference>
<comment type="subcellular location">
    <subcellularLocation>
        <location evidence="1">Membrane</location>
    </subcellularLocation>
</comment>
<evidence type="ECO:0000256" key="5">
    <source>
        <dbReference type="ARBA" id="ARBA00022889"/>
    </source>
</evidence>
<dbReference type="PANTHER" id="PTHR24025:SF23">
    <property type="entry name" value="NEURAL-CADHERIN"/>
    <property type="match status" value="1"/>
</dbReference>
<protein>
    <recommendedName>
        <fullName evidence="9">Cadherin domain-containing protein</fullName>
    </recommendedName>
</protein>
<dbReference type="InterPro" id="IPR050971">
    <property type="entry name" value="Cadherin-domain_protein"/>
</dbReference>
<gene>
    <name evidence="10" type="ORF">MEDL_30430</name>
</gene>
<reference evidence="10" key="1">
    <citation type="submission" date="2021-03" db="EMBL/GenBank/DDBJ databases">
        <authorList>
            <person name="Bekaert M."/>
        </authorList>
    </citation>
    <scope>NUCLEOTIDE SEQUENCE</scope>
</reference>
<dbReference type="SMART" id="SM00112">
    <property type="entry name" value="CA"/>
    <property type="match status" value="2"/>
</dbReference>
<dbReference type="GO" id="GO:0005509">
    <property type="term" value="F:calcium ion binding"/>
    <property type="evidence" value="ECO:0007669"/>
    <property type="project" value="UniProtKB-UniRule"/>
</dbReference>
<keyword evidence="5" id="KW-0130">Cell adhesion</keyword>
<keyword evidence="11" id="KW-1185">Reference proteome</keyword>
<evidence type="ECO:0000256" key="7">
    <source>
        <dbReference type="ARBA" id="ARBA00023136"/>
    </source>
</evidence>
<evidence type="ECO:0000256" key="8">
    <source>
        <dbReference type="PROSITE-ProRule" id="PRU00043"/>
    </source>
</evidence>
<keyword evidence="6" id="KW-1133">Transmembrane helix</keyword>
<evidence type="ECO:0000256" key="1">
    <source>
        <dbReference type="ARBA" id="ARBA00004370"/>
    </source>
</evidence>
<dbReference type="OrthoDB" id="6491773at2759"/>
<feature type="domain" description="Cadherin" evidence="9">
    <location>
        <begin position="38"/>
        <end position="144"/>
    </location>
</feature>
<dbReference type="GO" id="GO:0005911">
    <property type="term" value="C:cell-cell junction"/>
    <property type="evidence" value="ECO:0007669"/>
    <property type="project" value="TreeGrafter"/>
</dbReference>
<dbReference type="EMBL" id="CAJPWZ010001489">
    <property type="protein sequence ID" value="CAG2216740.1"/>
    <property type="molecule type" value="Genomic_DNA"/>
</dbReference>
<dbReference type="Proteomes" id="UP000683360">
    <property type="component" value="Unassembled WGS sequence"/>
</dbReference>
<dbReference type="PRINTS" id="PR00205">
    <property type="entry name" value="CADHERIN"/>
</dbReference>
<dbReference type="PANTHER" id="PTHR24025">
    <property type="entry name" value="DESMOGLEIN FAMILY MEMBER"/>
    <property type="match status" value="1"/>
</dbReference>
<evidence type="ECO:0000256" key="3">
    <source>
        <dbReference type="ARBA" id="ARBA00022737"/>
    </source>
</evidence>
<proteinExistence type="predicted"/>
<evidence type="ECO:0000259" key="9">
    <source>
        <dbReference type="PROSITE" id="PS50268"/>
    </source>
</evidence>
<evidence type="ECO:0000256" key="4">
    <source>
        <dbReference type="ARBA" id="ARBA00022837"/>
    </source>
</evidence>
<dbReference type="PROSITE" id="PS00232">
    <property type="entry name" value="CADHERIN_1"/>
    <property type="match status" value="2"/>
</dbReference>
<keyword evidence="3" id="KW-0677">Repeat</keyword>
<dbReference type="SUPFAM" id="SSF49313">
    <property type="entry name" value="Cadherin-like"/>
    <property type="match status" value="3"/>
</dbReference>
<dbReference type="GO" id="GO:0007156">
    <property type="term" value="P:homophilic cell adhesion via plasma membrane adhesion molecules"/>
    <property type="evidence" value="ECO:0007669"/>
    <property type="project" value="InterPro"/>
</dbReference>
<name>A0A8S3SC23_MYTED</name>
<keyword evidence="7" id="KW-0472">Membrane</keyword>
<comment type="caution">
    <text evidence="10">The sequence shown here is derived from an EMBL/GenBank/DDBJ whole genome shotgun (WGS) entry which is preliminary data.</text>
</comment>